<dbReference type="InterPro" id="IPR056618">
    <property type="entry name" value="Chromo_PTM"/>
</dbReference>
<dbReference type="InterPro" id="IPR019787">
    <property type="entry name" value="Znf_PHD-finger"/>
</dbReference>
<dbReference type="Pfam" id="PF00628">
    <property type="entry name" value="PHD"/>
    <property type="match status" value="1"/>
</dbReference>
<evidence type="ECO:0000256" key="1">
    <source>
        <dbReference type="ARBA" id="ARBA00004123"/>
    </source>
</evidence>
<dbReference type="SMART" id="SM00249">
    <property type="entry name" value="PHD"/>
    <property type="match status" value="4"/>
</dbReference>
<accession>A0A803MLE2</accession>
<dbReference type="Proteomes" id="UP000596660">
    <property type="component" value="Unplaced"/>
</dbReference>
<gene>
    <name evidence="10" type="primary">LOC110731794</name>
</gene>
<reference evidence="10" key="1">
    <citation type="journal article" date="2017" name="Nature">
        <title>The genome of Chenopodium quinoa.</title>
        <authorList>
            <person name="Jarvis D.E."/>
            <person name="Ho Y.S."/>
            <person name="Lightfoot D.J."/>
            <person name="Schmoeckel S.M."/>
            <person name="Li B."/>
            <person name="Borm T.J.A."/>
            <person name="Ohyanagi H."/>
            <person name="Mineta K."/>
            <person name="Michell C.T."/>
            <person name="Saber N."/>
            <person name="Kharbatia N.M."/>
            <person name="Rupper R.R."/>
            <person name="Sharp A.R."/>
            <person name="Dally N."/>
            <person name="Boughton B.A."/>
            <person name="Woo Y.H."/>
            <person name="Gao G."/>
            <person name="Schijlen E.G.W.M."/>
            <person name="Guo X."/>
            <person name="Momin A.A."/>
            <person name="Negrao S."/>
            <person name="Al-Babili S."/>
            <person name="Gehring C."/>
            <person name="Roessner U."/>
            <person name="Jung C."/>
            <person name="Murphy K."/>
            <person name="Arold S.T."/>
            <person name="Gojobori T."/>
            <person name="van der Linden C.G."/>
            <person name="van Loo E.N."/>
            <person name="Jellen E.N."/>
            <person name="Maughan P.J."/>
            <person name="Tester M."/>
        </authorList>
    </citation>
    <scope>NUCLEOTIDE SEQUENCE [LARGE SCALE GENOMIC DNA]</scope>
    <source>
        <strain evidence="10">cv. PI 614886</strain>
    </source>
</reference>
<feature type="region of interest" description="Disordered" evidence="7">
    <location>
        <begin position="263"/>
        <end position="282"/>
    </location>
</feature>
<evidence type="ECO:0000259" key="8">
    <source>
        <dbReference type="PROSITE" id="PS50016"/>
    </source>
</evidence>
<dbReference type="PANTHER" id="PTHR46508:SF1">
    <property type="entry name" value="PHD FINGER FAMILY PROTEIN"/>
    <property type="match status" value="1"/>
</dbReference>
<feature type="region of interest" description="Disordered" evidence="7">
    <location>
        <begin position="1030"/>
        <end position="1060"/>
    </location>
</feature>
<comment type="subcellular location">
    <subcellularLocation>
        <location evidence="1">Nucleus</location>
    </subcellularLocation>
</comment>
<feature type="region of interest" description="Disordered" evidence="7">
    <location>
        <begin position="156"/>
        <end position="178"/>
    </location>
</feature>
<dbReference type="GO" id="GO:0005634">
    <property type="term" value="C:nucleus"/>
    <property type="evidence" value="ECO:0007669"/>
    <property type="project" value="UniProtKB-SubCell"/>
</dbReference>
<dbReference type="InterPro" id="IPR028942">
    <property type="entry name" value="WHIM1_dom"/>
</dbReference>
<dbReference type="PANTHER" id="PTHR46508">
    <property type="entry name" value="PHD FINGER FAMILY PROTEIN"/>
    <property type="match status" value="1"/>
</dbReference>
<feature type="region of interest" description="Disordered" evidence="7">
    <location>
        <begin position="1368"/>
        <end position="1406"/>
    </location>
</feature>
<feature type="domain" description="DDT" evidence="9">
    <location>
        <begin position="286"/>
        <end position="346"/>
    </location>
</feature>
<keyword evidence="4" id="KW-0862">Zinc</keyword>
<evidence type="ECO:0000256" key="2">
    <source>
        <dbReference type="ARBA" id="ARBA00022723"/>
    </source>
</evidence>
<evidence type="ECO:0000256" key="5">
    <source>
        <dbReference type="ARBA" id="ARBA00023242"/>
    </source>
</evidence>
<dbReference type="Pfam" id="PF21743">
    <property type="entry name" value="PTM_DIR17_Tudor"/>
    <property type="match status" value="1"/>
</dbReference>
<dbReference type="GeneID" id="110731794"/>
<evidence type="ECO:0000313" key="10">
    <source>
        <dbReference type="EnsemblPlants" id="AUR62031754-RA:cds"/>
    </source>
</evidence>
<keyword evidence="2" id="KW-0479">Metal-binding</keyword>
<evidence type="ECO:0000256" key="6">
    <source>
        <dbReference type="PROSITE-ProRule" id="PRU00146"/>
    </source>
</evidence>
<evidence type="ECO:0000256" key="4">
    <source>
        <dbReference type="ARBA" id="ARBA00022833"/>
    </source>
</evidence>
<keyword evidence="11" id="KW-1185">Reference proteome</keyword>
<dbReference type="InterPro" id="IPR013083">
    <property type="entry name" value="Znf_RING/FYVE/PHD"/>
</dbReference>
<feature type="region of interest" description="Disordered" evidence="7">
    <location>
        <begin position="1"/>
        <end position="70"/>
    </location>
</feature>
<dbReference type="Gene3D" id="3.30.40.10">
    <property type="entry name" value="Zinc/RING finger domain, C3HC4 (zinc finger)"/>
    <property type="match status" value="2"/>
</dbReference>
<dbReference type="OMA" id="LQIHSHC"/>
<feature type="compositionally biased region" description="Basic residues" evidence="7">
    <location>
        <begin position="58"/>
        <end position="67"/>
    </location>
</feature>
<dbReference type="SUPFAM" id="SSF57903">
    <property type="entry name" value="FYVE/PHD zinc finger"/>
    <property type="match status" value="2"/>
</dbReference>
<proteinExistence type="predicted"/>
<dbReference type="SMART" id="SM00571">
    <property type="entry name" value="DDT"/>
    <property type="match status" value="1"/>
</dbReference>
<dbReference type="EnsemblPlants" id="AUR62031754-RA">
    <property type="protein sequence ID" value="AUR62031754-RA:cds"/>
    <property type="gene ID" value="AUR62031754"/>
</dbReference>
<dbReference type="CDD" id="cd20401">
    <property type="entry name" value="Tudor_AtPTM-like"/>
    <property type="match status" value="1"/>
</dbReference>
<dbReference type="InterPro" id="IPR019786">
    <property type="entry name" value="Zinc_finger_PHD-type_CS"/>
</dbReference>
<evidence type="ECO:0000256" key="3">
    <source>
        <dbReference type="ARBA" id="ARBA00022771"/>
    </source>
</evidence>
<evidence type="ECO:0000256" key="7">
    <source>
        <dbReference type="SAM" id="MobiDB-lite"/>
    </source>
</evidence>
<dbReference type="InterPro" id="IPR047365">
    <property type="entry name" value="Tudor_AtPTM-like"/>
</dbReference>
<feature type="compositionally biased region" description="Basic residues" evidence="7">
    <location>
        <begin position="8"/>
        <end position="17"/>
    </location>
</feature>
<keyword evidence="5" id="KW-0539">Nucleus</keyword>
<evidence type="ECO:0000313" key="11">
    <source>
        <dbReference type="Proteomes" id="UP000596660"/>
    </source>
</evidence>
<keyword evidence="3 6" id="KW-0863">Zinc-finger</keyword>
<organism evidence="10 11">
    <name type="scientific">Chenopodium quinoa</name>
    <name type="common">Quinoa</name>
    <dbReference type="NCBI Taxonomy" id="63459"/>
    <lineage>
        <taxon>Eukaryota</taxon>
        <taxon>Viridiplantae</taxon>
        <taxon>Streptophyta</taxon>
        <taxon>Embryophyta</taxon>
        <taxon>Tracheophyta</taxon>
        <taxon>Spermatophyta</taxon>
        <taxon>Magnoliopsida</taxon>
        <taxon>eudicotyledons</taxon>
        <taxon>Gunneridae</taxon>
        <taxon>Pentapetalae</taxon>
        <taxon>Caryophyllales</taxon>
        <taxon>Chenopodiaceae</taxon>
        <taxon>Chenopodioideae</taxon>
        <taxon>Atripliceae</taxon>
        <taxon>Chenopodium</taxon>
    </lineage>
</organism>
<dbReference type="InterPro" id="IPR001965">
    <property type="entry name" value="Znf_PHD"/>
</dbReference>
<sequence length="1776" mass="197175">MECSGGKPRGRPRKRRRGDGQNGENVDGEGNVQDLVENSNGDCNGGNEGEDGKNAGNFRKRGRPPKRRAVEVKGDAVVGRYVLKDFEGNGVFLGKIVSYDSGLYRVDYEDGDFEDLDSGELREFLIGDERQKFVGELLERKKKLDENVAQKIDVKSKTDENVAQKTGGKSKTDRKVARKIGRKKEDVRKVVDESVKASVAEPIDVIDKPDSVNMINDIEKIEVPTSSGRLDEEVGGSEVDDDDDVSDSSSDSCEYGQGWDTRAETEIPDIPPPELPPSSGSVGVPEEYVSHLFSVYGFLRSFSIHLFLSPFTLDDLVGCLRCTVPNTLLDAIHVALLKALKRHLEAQASDGSELASTCLRCIDWGLLDILTWPVYLVHYLMGMGHLDRKEWKGFYIDALQKDYCTLSIGTKLMVLQILCDDALVAEEIRADIDEREESEVGIDFDGISSNPLENGPRKMYPRSAKTSISKNRENVIPEAETSISFGSNSMTVKGKDQDTKPDNINEDVNGDECRLCGMDGFLLCCDGCPSAYHSRCIGVNKLSIPDGNWFCPECKISRLSPPITMKTSLRGAEIFGVDPYAQLFLGTCNHLMVLKVSLKPSPFVRYYNCNDIPNVVASLCSSEYHAVSYSGICQAILKYWELPQVWFPALISSQTTLALEKKDDDFELLIDETGNQVLNKGELENYASFVGESALNSVSALSNEKCAFTPVCDDVSLGASVQKDISVPKMDGAAMNELSTMPSKVFEHAELHCSSKQGLADGSIKSGISSVTYGYNSSSAGLKNGVCLPGNVNLHGNEDRNQPGGRAVQRLKDSCLYIGSAFKPLVYINHYVHGNFAASAAANFAALSSDENQSSELHASDPRKVMSAKVTLQAKAFSSAAARFFWPSTEKKLFEIPRERCSWCLNCKATGCSRKACLLNQAVLNATRAAMKFCSGLRLVKNVEGGLYGIAAYTLYLEESLRGLIVGPFHSASYEKLWRKKVEQASTCSEMKSLLLELEENLCVNALSSDWTKLVDSWMDESSVSQSACATASIQKRGPGKRRKHLATAEITTEDSNDSSRDINWRSGKLAKLVFQRATLPRSVLRKAARQGGSRRISGIYYTEGSDVPKRSRQYLWRAAVEMSMNASGLALQVRYLDYHIKWTDLLRPEQNLQDGKGPETEAFAFRNARVCGKKIVENKILYGVVFGQQKHLSSRLLKSIIEKEETQDGKEKYWFIETRIPLYLIKEYEENAEKTCLPPSKKPDRYTKHQKRQLKASRKRAVFLYLSRKIDDLQMCFCASCHRDVLLGVSVVCSACEGFCHKGCTISSTVLTNDDVEFVTTCKQCSCGKPLTLNNGSVESPTSPLVVQGHEYQNSATAAKSAKLKHHQNSMTLSKSSRAKTNGKVLPPVGTLETDKKPASSDSSLSKYRKRQQYWGLIWKKKSVDGAGSEFRSNNILFRGAYGMNSVGPECQLCQKPYTPHLMYIRCESCQNWHHADAIELDESKLSNVLGYKCCRCRRIKTPTCPYADKKSQIKKILIKGPKEETVLADSVSEAFSEQAESVPSTPMSLMEDDVFIPVDDPLLMSVSKVEQIPEPQEELQFDWNTPFGPGPQKLPVRRHIKNERDDDGLIWNDYPVVQPPTSDETKTISNFHSEWDVPNGSFEDGTALDYENFNYENTDYEPQTYFSFTELLEADDGNQFEGVDMSGDAWEDLQCEYSQSGFPEHYEMEPVIDHVPATCMEAAIAVSCNICSQPTPAPDLACHTCGLQIHSQCSPLEDVSQGDSWRCGNCRGWC</sequence>
<dbReference type="Gramene" id="AUR62031754-RA">
    <property type="protein sequence ID" value="AUR62031754-RA:cds"/>
    <property type="gene ID" value="AUR62031754"/>
</dbReference>
<reference evidence="10" key="2">
    <citation type="submission" date="2021-03" db="UniProtKB">
        <authorList>
            <consortium name="EnsemblPlants"/>
        </authorList>
    </citation>
    <scope>IDENTIFICATION</scope>
</reference>
<dbReference type="GO" id="GO:0000785">
    <property type="term" value="C:chromatin"/>
    <property type="evidence" value="ECO:0007669"/>
    <property type="project" value="UniProtKB-ARBA"/>
</dbReference>
<dbReference type="PROSITE" id="PS01359">
    <property type="entry name" value="ZF_PHD_1"/>
    <property type="match status" value="1"/>
</dbReference>
<dbReference type="Pfam" id="PF24294">
    <property type="entry name" value="Chromo_PTM"/>
    <property type="match status" value="1"/>
</dbReference>
<dbReference type="RefSeq" id="XP_021767367.1">
    <property type="nucleotide sequence ID" value="XM_021911675.1"/>
</dbReference>
<feature type="compositionally biased region" description="Acidic residues" evidence="7">
    <location>
        <begin position="233"/>
        <end position="246"/>
    </location>
</feature>
<dbReference type="GO" id="GO:0008270">
    <property type="term" value="F:zinc ion binding"/>
    <property type="evidence" value="ECO:0007669"/>
    <property type="project" value="UniProtKB-KW"/>
</dbReference>
<dbReference type="KEGG" id="cqi:110731794"/>
<dbReference type="Pfam" id="PF02791">
    <property type="entry name" value="DDT"/>
    <property type="match status" value="1"/>
</dbReference>
<name>A0A803MLE2_CHEQI</name>
<feature type="compositionally biased region" description="Polar residues" evidence="7">
    <location>
        <begin position="1370"/>
        <end position="1381"/>
    </location>
</feature>
<dbReference type="OrthoDB" id="784962at2759"/>
<evidence type="ECO:0000259" key="9">
    <source>
        <dbReference type="PROSITE" id="PS50827"/>
    </source>
</evidence>
<dbReference type="InterPro" id="IPR018501">
    <property type="entry name" value="DDT_dom"/>
</dbReference>
<dbReference type="PROSITE" id="PS50016">
    <property type="entry name" value="ZF_PHD_2"/>
    <property type="match status" value="1"/>
</dbReference>
<dbReference type="CDD" id="cd15532">
    <property type="entry name" value="PHD2_CHD_II"/>
    <property type="match status" value="1"/>
</dbReference>
<feature type="region of interest" description="Disordered" evidence="7">
    <location>
        <begin position="219"/>
        <end position="258"/>
    </location>
</feature>
<dbReference type="Pfam" id="PF15612">
    <property type="entry name" value="WHIM1"/>
    <property type="match status" value="1"/>
</dbReference>
<dbReference type="PROSITE" id="PS50827">
    <property type="entry name" value="DDT"/>
    <property type="match status" value="1"/>
</dbReference>
<feature type="domain" description="PHD-type" evidence="8">
    <location>
        <begin position="510"/>
        <end position="557"/>
    </location>
</feature>
<dbReference type="InterPro" id="IPR011011">
    <property type="entry name" value="Znf_FYVE_PHD"/>
</dbReference>
<protein>
    <submittedName>
        <fullName evidence="10">Uncharacterized protein</fullName>
    </submittedName>
</protein>